<dbReference type="GO" id="GO:0005615">
    <property type="term" value="C:extracellular space"/>
    <property type="evidence" value="ECO:0007669"/>
    <property type="project" value="TreeGrafter"/>
</dbReference>
<sequence>MIAKAFVVTALVYVANAGIIPGYSQAIIQVSPLTHSTDELHNVDYYAHPKYEYSYGVSDPHTGDNKSQKEIRDGDVVKGYYSVADPDGTLRTVHYTSDKHNGFNAVVEKTGQAVHPGVYGKGAVLYALALVAGVCIISIIASEDSYSAVQDNNLNQDHEDAVPAPAASQNINYYTSDKAYSTIQEAGTPVGREYNTHDEHKADQYAHPKYSYSYGVSDPDTGDSKAQQETRDGDFVKGYYTVSEPDGTQRTVHYTSDHRNGFNAFVERKGGASHPNLYAKDIVSEYHK</sequence>
<evidence type="ECO:0000256" key="3">
    <source>
        <dbReference type="SAM" id="SignalP"/>
    </source>
</evidence>
<gene>
    <name evidence="4" type="ORF">NQ315_008046</name>
</gene>
<dbReference type="GO" id="GO:0042302">
    <property type="term" value="F:structural constituent of cuticle"/>
    <property type="evidence" value="ECO:0007669"/>
    <property type="project" value="UniProtKB-UniRule"/>
</dbReference>
<accession>A0AAV8VWW9</accession>
<protein>
    <submittedName>
        <fullName evidence="4">Uncharacterized protein</fullName>
    </submittedName>
</protein>
<evidence type="ECO:0000256" key="1">
    <source>
        <dbReference type="ARBA" id="ARBA00022460"/>
    </source>
</evidence>
<dbReference type="AlphaFoldDB" id="A0AAV8VWW9"/>
<keyword evidence="1 2" id="KW-0193">Cuticle</keyword>
<dbReference type="PANTHER" id="PTHR12236:SF95">
    <property type="entry name" value="CUTICULAR PROTEIN 76BD, ISOFORM C-RELATED"/>
    <property type="match status" value="1"/>
</dbReference>
<dbReference type="Pfam" id="PF00379">
    <property type="entry name" value="Chitin_bind_4"/>
    <property type="match status" value="2"/>
</dbReference>
<reference evidence="4 5" key="1">
    <citation type="journal article" date="2023" name="Insect Mol. Biol.">
        <title>Genome sequencing provides insights into the evolution of gene families encoding plant cell wall-degrading enzymes in longhorned beetles.</title>
        <authorList>
            <person name="Shin N.R."/>
            <person name="Okamura Y."/>
            <person name="Kirsch R."/>
            <person name="Pauchet Y."/>
        </authorList>
    </citation>
    <scope>NUCLEOTIDE SEQUENCE [LARGE SCALE GENOMIC DNA]</scope>
    <source>
        <strain evidence="4">EAD_L_NR</strain>
    </source>
</reference>
<dbReference type="InterPro" id="IPR051217">
    <property type="entry name" value="Insect_Cuticle_Struc_Prot"/>
</dbReference>
<dbReference type="PANTHER" id="PTHR12236">
    <property type="entry name" value="STRUCTURAL CONTITUENT OF CUTICLE"/>
    <property type="match status" value="1"/>
</dbReference>
<feature type="chain" id="PRO_5043698364" evidence="3">
    <location>
        <begin position="18"/>
        <end position="288"/>
    </location>
</feature>
<dbReference type="InterPro" id="IPR000618">
    <property type="entry name" value="Insect_cuticle"/>
</dbReference>
<evidence type="ECO:0000313" key="4">
    <source>
        <dbReference type="EMBL" id="KAJ8918352.1"/>
    </source>
</evidence>
<dbReference type="PRINTS" id="PR00947">
    <property type="entry name" value="CUTICLE"/>
</dbReference>
<comment type="caution">
    <text evidence="4">The sequence shown here is derived from an EMBL/GenBank/DDBJ whole genome shotgun (WGS) entry which is preliminary data.</text>
</comment>
<dbReference type="Proteomes" id="UP001159042">
    <property type="component" value="Unassembled WGS sequence"/>
</dbReference>
<evidence type="ECO:0000256" key="2">
    <source>
        <dbReference type="PROSITE-ProRule" id="PRU00497"/>
    </source>
</evidence>
<proteinExistence type="predicted"/>
<name>A0AAV8VWW9_9CUCU</name>
<feature type="signal peptide" evidence="3">
    <location>
        <begin position="1"/>
        <end position="17"/>
    </location>
</feature>
<keyword evidence="3" id="KW-0732">Signal</keyword>
<organism evidence="4 5">
    <name type="scientific">Exocentrus adspersus</name>
    <dbReference type="NCBI Taxonomy" id="1586481"/>
    <lineage>
        <taxon>Eukaryota</taxon>
        <taxon>Metazoa</taxon>
        <taxon>Ecdysozoa</taxon>
        <taxon>Arthropoda</taxon>
        <taxon>Hexapoda</taxon>
        <taxon>Insecta</taxon>
        <taxon>Pterygota</taxon>
        <taxon>Neoptera</taxon>
        <taxon>Endopterygota</taxon>
        <taxon>Coleoptera</taxon>
        <taxon>Polyphaga</taxon>
        <taxon>Cucujiformia</taxon>
        <taxon>Chrysomeloidea</taxon>
        <taxon>Cerambycidae</taxon>
        <taxon>Lamiinae</taxon>
        <taxon>Acanthocinini</taxon>
        <taxon>Exocentrus</taxon>
    </lineage>
</organism>
<evidence type="ECO:0000313" key="5">
    <source>
        <dbReference type="Proteomes" id="UP001159042"/>
    </source>
</evidence>
<keyword evidence="5" id="KW-1185">Reference proteome</keyword>
<dbReference type="GO" id="GO:0031012">
    <property type="term" value="C:extracellular matrix"/>
    <property type="evidence" value="ECO:0007669"/>
    <property type="project" value="TreeGrafter"/>
</dbReference>
<dbReference type="PROSITE" id="PS51155">
    <property type="entry name" value="CHIT_BIND_RR_2"/>
    <property type="match status" value="2"/>
</dbReference>
<dbReference type="EMBL" id="JANEYG010000026">
    <property type="protein sequence ID" value="KAJ8918352.1"/>
    <property type="molecule type" value="Genomic_DNA"/>
</dbReference>